<reference evidence="2" key="1">
    <citation type="submission" date="2022-07" db="EMBL/GenBank/DDBJ databases">
        <title>Marinobacter iranensis a new bacterium isolate from a hipersaline lake in Iran.</title>
        <authorList>
            <person name="Mohammad A.M.A."/>
            <person name="Cristina S.-P."/>
            <person name="Antonio V."/>
        </authorList>
    </citation>
    <scope>NUCLEOTIDE SEQUENCE</scope>
    <source>
        <strain evidence="2">71-i</strain>
    </source>
</reference>
<dbReference type="GO" id="GO:0005524">
    <property type="term" value="F:ATP binding"/>
    <property type="evidence" value="ECO:0007669"/>
    <property type="project" value="UniProtKB-KW"/>
</dbReference>
<dbReference type="Gene3D" id="3.40.50.300">
    <property type="entry name" value="P-loop containing nucleotide triphosphate hydrolases"/>
    <property type="match status" value="1"/>
</dbReference>
<dbReference type="EMBL" id="JANCMW010000315">
    <property type="protein sequence ID" value="MDF0753003.1"/>
    <property type="molecule type" value="Genomic_DNA"/>
</dbReference>
<dbReference type="InterPro" id="IPR027417">
    <property type="entry name" value="P-loop_NTPase"/>
</dbReference>
<accession>A0ABT5YH27</accession>
<dbReference type="Proteomes" id="UP001143391">
    <property type="component" value="Unassembled WGS sequence"/>
</dbReference>
<dbReference type="InterPro" id="IPR003439">
    <property type="entry name" value="ABC_transporter-like_ATP-bd"/>
</dbReference>
<feature type="non-terminal residue" evidence="2">
    <location>
        <position position="1"/>
    </location>
</feature>
<gene>
    <name evidence="2" type="ORF">NLU14_22510</name>
</gene>
<sequence length="84" mass="9119">LARFQDRLAGKLSGGMKQKLGLACALVKTPRVLLLDEPGVGVDPISRRELWSMVGDLTGQGIGVLWSTAYLDEAEKCDTVYLLN</sequence>
<evidence type="ECO:0000313" key="2">
    <source>
        <dbReference type="EMBL" id="MDF0753003.1"/>
    </source>
</evidence>
<feature type="domain" description="ABC transporter" evidence="1">
    <location>
        <begin position="5"/>
        <end position="38"/>
    </location>
</feature>
<dbReference type="SUPFAM" id="SSF52540">
    <property type="entry name" value="P-loop containing nucleoside triphosphate hydrolases"/>
    <property type="match status" value="1"/>
</dbReference>
<evidence type="ECO:0000259" key="1">
    <source>
        <dbReference type="Pfam" id="PF00005"/>
    </source>
</evidence>
<dbReference type="RefSeq" id="WP_275710807.1">
    <property type="nucleotide sequence ID" value="NZ_JANCMW010000315.1"/>
</dbReference>
<evidence type="ECO:0000313" key="3">
    <source>
        <dbReference type="Proteomes" id="UP001143391"/>
    </source>
</evidence>
<protein>
    <submittedName>
        <fullName evidence="2">ATP-binding cassette domain-containing protein</fullName>
    </submittedName>
</protein>
<organism evidence="2 3">
    <name type="scientific">Marinobacter iranensis</name>
    <dbReference type="NCBI Taxonomy" id="2962607"/>
    <lineage>
        <taxon>Bacteria</taxon>
        <taxon>Pseudomonadati</taxon>
        <taxon>Pseudomonadota</taxon>
        <taxon>Gammaproteobacteria</taxon>
        <taxon>Pseudomonadales</taxon>
        <taxon>Marinobacteraceae</taxon>
        <taxon>Marinobacter</taxon>
    </lineage>
</organism>
<proteinExistence type="predicted"/>
<keyword evidence="2" id="KW-0547">Nucleotide-binding</keyword>
<keyword evidence="3" id="KW-1185">Reference proteome</keyword>
<keyword evidence="2" id="KW-0067">ATP-binding</keyword>
<feature type="non-terminal residue" evidence="2">
    <location>
        <position position="84"/>
    </location>
</feature>
<dbReference type="PANTHER" id="PTHR43038">
    <property type="entry name" value="ATP-BINDING CASSETTE, SUB-FAMILY H, MEMBER 1"/>
    <property type="match status" value="1"/>
</dbReference>
<dbReference type="Pfam" id="PF00005">
    <property type="entry name" value="ABC_tran"/>
    <property type="match status" value="1"/>
</dbReference>
<dbReference type="PANTHER" id="PTHR43038:SF3">
    <property type="entry name" value="ABC TRANSPORTER G FAMILY MEMBER 20 ISOFORM X1"/>
    <property type="match status" value="1"/>
</dbReference>
<comment type="caution">
    <text evidence="2">The sequence shown here is derived from an EMBL/GenBank/DDBJ whole genome shotgun (WGS) entry which is preliminary data.</text>
</comment>
<name>A0ABT5YH27_9GAMM</name>